<dbReference type="AlphaFoldDB" id="A0A9P6ERY3"/>
<accession>A0A9P6ERY3</accession>
<gene>
    <name evidence="1" type="ORF">CPB83DRAFT_411938</name>
</gene>
<dbReference type="Proteomes" id="UP000807306">
    <property type="component" value="Unassembled WGS sequence"/>
</dbReference>
<dbReference type="SUPFAM" id="SSF52047">
    <property type="entry name" value="RNI-like"/>
    <property type="match status" value="1"/>
</dbReference>
<sequence>MVKYEKLMEEARETIPTVMASMSKLVEMRYQMDMQSTSQWLGSAFSKGLSALSTIETIKIQARVQFRTNRSEEAPFGQHLQAISGMRNLHTFEFSVSSECNLPSDLDDLWRAMQAANIQLRSISVDDVSPSLLEYLASFRGLCHLALSLLMRDGMASGDGEEKMVSFLFKVVVRHSGTLSHLAVAGRSRCWCITEHNISALARCRSLKSLTTSLKQNIDFDFLTPLEFIFEYIQTLPSLRQLVLQLTRIFPDPPNYWRMGIAPQVLLSVHNAVTSIEHHEVSLVPEVLTIEYGNAGSVEYRLVELQLGSGAKTWRYYGEKPAWFHFDWILCDGMDSDEEDSIVSGDFQRRMQQQKKDRIAERVTYAAEQKAKGVLPGQF</sequence>
<keyword evidence="2" id="KW-1185">Reference proteome</keyword>
<reference evidence="1" key="1">
    <citation type="submission" date="2020-11" db="EMBL/GenBank/DDBJ databases">
        <authorList>
            <consortium name="DOE Joint Genome Institute"/>
            <person name="Ahrendt S."/>
            <person name="Riley R."/>
            <person name="Andreopoulos W."/>
            <person name="Labutti K."/>
            <person name="Pangilinan J."/>
            <person name="Ruiz-Duenas F.J."/>
            <person name="Barrasa J.M."/>
            <person name="Sanchez-Garcia M."/>
            <person name="Camarero S."/>
            <person name="Miyauchi S."/>
            <person name="Serrano A."/>
            <person name="Linde D."/>
            <person name="Babiker R."/>
            <person name="Drula E."/>
            <person name="Ayuso-Fernandez I."/>
            <person name="Pacheco R."/>
            <person name="Padilla G."/>
            <person name="Ferreira P."/>
            <person name="Barriuso J."/>
            <person name="Kellner H."/>
            <person name="Castanera R."/>
            <person name="Alfaro M."/>
            <person name="Ramirez L."/>
            <person name="Pisabarro A.G."/>
            <person name="Kuo A."/>
            <person name="Tritt A."/>
            <person name="Lipzen A."/>
            <person name="He G."/>
            <person name="Yan M."/>
            <person name="Ng V."/>
            <person name="Cullen D."/>
            <person name="Martin F."/>
            <person name="Rosso M.-N."/>
            <person name="Henrissat B."/>
            <person name="Hibbett D."/>
            <person name="Martinez A.T."/>
            <person name="Grigoriev I.V."/>
        </authorList>
    </citation>
    <scope>NUCLEOTIDE SEQUENCE</scope>
    <source>
        <strain evidence="1">CBS 506.95</strain>
    </source>
</reference>
<evidence type="ECO:0000313" key="1">
    <source>
        <dbReference type="EMBL" id="KAF9533845.1"/>
    </source>
</evidence>
<dbReference type="OrthoDB" id="2986625at2759"/>
<name>A0A9P6ERY3_9AGAR</name>
<comment type="caution">
    <text evidence="1">The sequence shown here is derived from an EMBL/GenBank/DDBJ whole genome shotgun (WGS) entry which is preliminary data.</text>
</comment>
<dbReference type="EMBL" id="MU157827">
    <property type="protein sequence ID" value="KAF9533845.1"/>
    <property type="molecule type" value="Genomic_DNA"/>
</dbReference>
<evidence type="ECO:0000313" key="2">
    <source>
        <dbReference type="Proteomes" id="UP000807306"/>
    </source>
</evidence>
<proteinExistence type="predicted"/>
<organism evidence="1 2">
    <name type="scientific">Crepidotus variabilis</name>
    <dbReference type="NCBI Taxonomy" id="179855"/>
    <lineage>
        <taxon>Eukaryota</taxon>
        <taxon>Fungi</taxon>
        <taxon>Dikarya</taxon>
        <taxon>Basidiomycota</taxon>
        <taxon>Agaricomycotina</taxon>
        <taxon>Agaricomycetes</taxon>
        <taxon>Agaricomycetidae</taxon>
        <taxon>Agaricales</taxon>
        <taxon>Agaricineae</taxon>
        <taxon>Crepidotaceae</taxon>
        <taxon>Crepidotus</taxon>
    </lineage>
</organism>
<protein>
    <submittedName>
        <fullName evidence="1">Uncharacterized protein</fullName>
    </submittedName>
</protein>